<evidence type="ECO:0000256" key="1">
    <source>
        <dbReference type="ARBA" id="ARBA00004123"/>
    </source>
</evidence>
<comment type="caution">
    <text evidence="6">The sequence shown here is derived from an EMBL/GenBank/DDBJ whole genome shotgun (WGS) entry which is preliminary data.</text>
</comment>
<name>A0AAN8VRN2_9MAGN</name>
<dbReference type="GO" id="GO:0006352">
    <property type="term" value="P:DNA-templated transcription initiation"/>
    <property type="evidence" value="ECO:0007669"/>
    <property type="project" value="UniProtKB-UniRule"/>
</dbReference>
<evidence type="ECO:0000313" key="6">
    <source>
        <dbReference type="EMBL" id="KAK6938930.1"/>
    </source>
</evidence>
<evidence type="ECO:0000313" key="7">
    <source>
        <dbReference type="Proteomes" id="UP001370490"/>
    </source>
</evidence>
<gene>
    <name evidence="6" type="ORF">RJ641_032438</name>
</gene>
<dbReference type="FunFam" id="3.30.1490.120:FF:000006">
    <property type="entry name" value="DNA-directed RNA polymerase"/>
    <property type="match status" value="1"/>
</dbReference>
<dbReference type="AlphaFoldDB" id="A0AAN8VRN2"/>
<proteinExistence type="predicted"/>
<dbReference type="EMBL" id="JBAMMX010000006">
    <property type="protein sequence ID" value="KAK6938930.1"/>
    <property type="molecule type" value="Genomic_DNA"/>
</dbReference>
<dbReference type="PANTHER" id="PTHR12709">
    <property type="entry name" value="DNA-DIRECTED RNA POLYMERASE II, III"/>
    <property type="match status" value="1"/>
</dbReference>
<organism evidence="6 7">
    <name type="scientific">Dillenia turbinata</name>
    <dbReference type="NCBI Taxonomy" id="194707"/>
    <lineage>
        <taxon>Eukaryota</taxon>
        <taxon>Viridiplantae</taxon>
        <taxon>Streptophyta</taxon>
        <taxon>Embryophyta</taxon>
        <taxon>Tracheophyta</taxon>
        <taxon>Spermatophyta</taxon>
        <taxon>Magnoliopsida</taxon>
        <taxon>eudicotyledons</taxon>
        <taxon>Gunneridae</taxon>
        <taxon>Pentapetalae</taxon>
        <taxon>Dilleniales</taxon>
        <taxon>Dilleniaceae</taxon>
        <taxon>Dillenia</taxon>
    </lineage>
</organism>
<keyword evidence="4 5" id="KW-0539">Nucleus</keyword>
<protein>
    <recommendedName>
        <fullName evidence="5">DNA-directed RNA polymerase subunit</fullName>
    </recommendedName>
</protein>
<comment type="function">
    <text evidence="5">DNA-dependent RNA polymerase which catalyzes the transcription of DNA into RNA using the four ribonucleoside triphosphates as substrates.</text>
</comment>
<keyword evidence="2 5" id="KW-0240">DNA-directed RNA polymerase</keyword>
<dbReference type="InterPro" id="IPR036898">
    <property type="entry name" value="RNA_pol_Rpb7-like_N_sf"/>
</dbReference>
<dbReference type="GO" id="GO:0005736">
    <property type="term" value="C:RNA polymerase I complex"/>
    <property type="evidence" value="ECO:0007669"/>
    <property type="project" value="TreeGrafter"/>
</dbReference>
<dbReference type="Gene3D" id="2.40.50.1060">
    <property type="match status" value="1"/>
</dbReference>
<reference evidence="6 7" key="1">
    <citation type="submission" date="2023-12" db="EMBL/GenBank/DDBJ databases">
        <title>A high-quality genome assembly for Dillenia turbinata (Dilleniales).</title>
        <authorList>
            <person name="Chanderbali A."/>
        </authorList>
    </citation>
    <scope>NUCLEOTIDE SEQUENCE [LARGE SCALE GENOMIC DNA]</scope>
    <source>
        <strain evidence="6">LSX21</strain>
        <tissue evidence="6">Leaf</tissue>
    </source>
</reference>
<comment type="subcellular location">
    <subcellularLocation>
        <location evidence="1 5">Nucleus</location>
    </subcellularLocation>
</comment>
<accession>A0AAN8VRN2</accession>
<evidence type="ECO:0000256" key="5">
    <source>
        <dbReference type="RuleBase" id="RU369086"/>
    </source>
</evidence>
<dbReference type="InterPro" id="IPR045113">
    <property type="entry name" value="Rpb7-like"/>
</dbReference>
<evidence type="ECO:0000256" key="2">
    <source>
        <dbReference type="ARBA" id="ARBA00022478"/>
    </source>
</evidence>
<dbReference type="PANTHER" id="PTHR12709:SF5">
    <property type="entry name" value="DNA-DIRECTED RNA POLYMERASE I SUBUNIT RPA43"/>
    <property type="match status" value="1"/>
</dbReference>
<keyword evidence="7" id="KW-1185">Reference proteome</keyword>
<evidence type="ECO:0000256" key="3">
    <source>
        <dbReference type="ARBA" id="ARBA00023163"/>
    </source>
</evidence>
<keyword evidence="3 5" id="KW-0804">Transcription</keyword>
<dbReference type="GO" id="GO:0006362">
    <property type="term" value="P:transcription elongation by RNA polymerase I"/>
    <property type="evidence" value="ECO:0007669"/>
    <property type="project" value="TreeGrafter"/>
</dbReference>
<evidence type="ECO:0000256" key="4">
    <source>
        <dbReference type="ARBA" id="ARBA00023242"/>
    </source>
</evidence>
<dbReference type="Proteomes" id="UP001370490">
    <property type="component" value="Unassembled WGS sequence"/>
</dbReference>
<dbReference type="Gene3D" id="3.30.1490.120">
    <property type="entry name" value="RNA polymerase Rpb7-like, N-terminal domain"/>
    <property type="match status" value="1"/>
</dbReference>
<sequence length="231" mass="26003">MEGLKVSDANLVIYVHPSNANKVSVAIRRELNSLLFQYNEIFEGVVLAYQFNIPSETAKILPGVDSYFGVRLKAKLLLFAPKPGMLVEGKVIKVSRESIHVVVLGFSSAIIIDNDIREEFAYKIKHGEEVFASTSHKQHVIKVGTTTRFLVKSFDEEILHFSGSLIPVHTGSIQWLQKYLKDDSQSSSRHNKKHGERDEREDILLHGDLAVDEGAFLLDNSIRKQRTGEES</sequence>